<dbReference type="Gene3D" id="1.20.120.1220">
    <property type="match status" value="1"/>
</dbReference>
<gene>
    <name evidence="10" type="ORF">COU49_02175</name>
</gene>
<keyword evidence="5 7" id="KW-1133">Transmembrane helix</keyword>
<evidence type="ECO:0000256" key="6">
    <source>
        <dbReference type="ARBA" id="ARBA00023136"/>
    </source>
</evidence>
<feature type="transmembrane region" description="Helical" evidence="7">
    <location>
        <begin position="240"/>
        <end position="259"/>
    </location>
</feature>
<dbReference type="InterPro" id="IPR000045">
    <property type="entry name" value="Prepilin_IV_endopep_pep"/>
</dbReference>
<comment type="subcellular location">
    <subcellularLocation>
        <location evidence="1">Cell membrane</location>
        <topology evidence="1">Multi-pass membrane protein</topology>
    </subcellularLocation>
</comment>
<reference evidence="11" key="1">
    <citation type="submission" date="2017-09" db="EMBL/GenBank/DDBJ databases">
        <title>Depth-based differentiation of microbial function through sediment-hosted aquifers and enrichment of novel symbionts in the deep terrestrial subsurface.</title>
        <authorList>
            <person name="Probst A.J."/>
            <person name="Ladd B."/>
            <person name="Jarett J.K."/>
            <person name="Geller-Mcgrath D.E."/>
            <person name="Sieber C.M.K."/>
            <person name="Emerson J.B."/>
            <person name="Anantharaman K."/>
            <person name="Thomas B.C."/>
            <person name="Malmstrom R."/>
            <person name="Stieglmeier M."/>
            <person name="Klingl A."/>
            <person name="Woyke T."/>
            <person name="Ryan C.M."/>
            <person name="Banfield J.F."/>
        </authorList>
    </citation>
    <scope>NUCLEOTIDE SEQUENCE [LARGE SCALE GENOMIC DNA]</scope>
</reference>
<dbReference type="Pfam" id="PF01478">
    <property type="entry name" value="Peptidase_A24"/>
    <property type="match status" value="1"/>
</dbReference>
<comment type="caution">
    <text evidence="10">The sequence shown here is derived from an EMBL/GenBank/DDBJ whole genome shotgun (WGS) entry which is preliminary data.</text>
</comment>
<evidence type="ECO:0000256" key="7">
    <source>
        <dbReference type="SAM" id="Phobius"/>
    </source>
</evidence>
<name>A0A2H0TAX1_9BACT</name>
<evidence type="ECO:0000256" key="3">
    <source>
        <dbReference type="ARBA" id="ARBA00022475"/>
    </source>
</evidence>
<proteinExistence type="inferred from homology"/>
<evidence type="ECO:0000256" key="5">
    <source>
        <dbReference type="ARBA" id="ARBA00022989"/>
    </source>
</evidence>
<dbReference type="GO" id="GO:0004190">
    <property type="term" value="F:aspartic-type endopeptidase activity"/>
    <property type="evidence" value="ECO:0007669"/>
    <property type="project" value="InterPro"/>
</dbReference>
<feature type="transmembrane region" description="Helical" evidence="7">
    <location>
        <begin position="71"/>
        <end position="91"/>
    </location>
</feature>
<accession>A0A2H0TAX1</accession>
<dbReference type="AlphaFoldDB" id="A0A2H0TAX1"/>
<dbReference type="PANTHER" id="PTHR30487:SF0">
    <property type="entry name" value="PREPILIN LEADER PEPTIDASE_N-METHYLTRANSFERASE-RELATED"/>
    <property type="match status" value="1"/>
</dbReference>
<evidence type="ECO:0000256" key="4">
    <source>
        <dbReference type="ARBA" id="ARBA00022692"/>
    </source>
</evidence>
<dbReference type="GO" id="GO:0005886">
    <property type="term" value="C:plasma membrane"/>
    <property type="evidence" value="ECO:0007669"/>
    <property type="project" value="UniProtKB-SubCell"/>
</dbReference>
<feature type="transmembrane region" description="Helical" evidence="7">
    <location>
        <begin position="135"/>
        <end position="150"/>
    </location>
</feature>
<sequence length="262" mass="30031">MTFLIPFFFLILGLVVGSFLNVVIYRFHTSRVLKGRSACVSCHNKLCWYELIPLFSFLVLRGRCRTCQTKISRIYLIVESLTGLIFLSLFLKFQNLFFSNFIGFVFTYSYYAIAFSILIIIAFYDLKHKIIPDKLSLTLGIWSFAGLFLFNNYGPFIHFITLSQFYAGIVIALPFALLWLISKGAWMGLGDAKLVLGLGWLVGLNRAISGVVISFWTGALFGIFLILFSKKYKMKSEIPFAPFLIFSTILVFLFELYVFPIF</sequence>
<feature type="transmembrane region" description="Helical" evidence="7">
    <location>
        <begin position="208"/>
        <end position="228"/>
    </location>
</feature>
<dbReference type="InterPro" id="IPR010627">
    <property type="entry name" value="Prepilin_pept_A24_N"/>
</dbReference>
<dbReference type="GO" id="GO:0006465">
    <property type="term" value="P:signal peptide processing"/>
    <property type="evidence" value="ECO:0007669"/>
    <property type="project" value="TreeGrafter"/>
</dbReference>
<evidence type="ECO:0000256" key="2">
    <source>
        <dbReference type="ARBA" id="ARBA00005801"/>
    </source>
</evidence>
<dbReference type="Proteomes" id="UP000230094">
    <property type="component" value="Unassembled WGS sequence"/>
</dbReference>
<keyword evidence="6 7" id="KW-0472">Membrane</keyword>
<organism evidence="10 11">
    <name type="scientific">Candidatus Nomurabacteria bacterium CG10_big_fil_rev_8_21_14_0_10_35_16</name>
    <dbReference type="NCBI Taxonomy" id="1974731"/>
    <lineage>
        <taxon>Bacteria</taxon>
        <taxon>Candidatus Nomuraibacteriota</taxon>
    </lineage>
</organism>
<feature type="transmembrane region" description="Helical" evidence="7">
    <location>
        <begin position="6"/>
        <end position="27"/>
    </location>
</feature>
<evidence type="ECO:0008006" key="12">
    <source>
        <dbReference type="Google" id="ProtNLM"/>
    </source>
</evidence>
<dbReference type="PANTHER" id="PTHR30487">
    <property type="entry name" value="TYPE 4 PREPILIN-LIKE PROTEINS LEADER PEPTIDE-PROCESSING ENZYME"/>
    <property type="match status" value="1"/>
</dbReference>
<dbReference type="EMBL" id="PFCQ01000013">
    <property type="protein sequence ID" value="PIR68141.1"/>
    <property type="molecule type" value="Genomic_DNA"/>
</dbReference>
<comment type="similarity">
    <text evidence="2">Belongs to the peptidase A24 family.</text>
</comment>
<protein>
    <recommendedName>
        <fullName evidence="12">Prepilin peptidase</fullName>
    </recommendedName>
</protein>
<evidence type="ECO:0000256" key="1">
    <source>
        <dbReference type="ARBA" id="ARBA00004651"/>
    </source>
</evidence>
<feature type="transmembrane region" description="Helical" evidence="7">
    <location>
        <begin position="156"/>
        <end position="178"/>
    </location>
</feature>
<evidence type="ECO:0000259" key="9">
    <source>
        <dbReference type="Pfam" id="PF06750"/>
    </source>
</evidence>
<feature type="transmembrane region" description="Helical" evidence="7">
    <location>
        <begin position="97"/>
        <end position="123"/>
    </location>
</feature>
<evidence type="ECO:0000313" key="10">
    <source>
        <dbReference type="EMBL" id="PIR68141.1"/>
    </source>
</evidence>
<dbReference type="InterPro" id="IPR050882">
    <property type="entry name" value="Prepilin_peptidase/N-MTase"/>
</dbReference>
<keyword evidence="3" id="KW-1003">Cell membrane</keyword>
<evidence type="ECO:0000259" key="8">
    <source>
        <dbReference type="Pfam" id="PF01478"/>
    </source>
</evidence>
<keyword evidence="4 7" id="KW-0812">Transmembrane</keyword>
<evidence type="ECO:0000313" key="11">
    <source>
        <dbReference type="Proteomes" id="UP000230094"/>
    </source>
</evidence>
<dbReference type="Pfam" id="PF06750">
    <property type="entry name" value="A24_N_bact"/>
    <property type="match status" value="1"/>
</dbReference>
<feature type="domain" description="Prepilin type IV endopeptidase peptidase" evidence="8">
    <location>
        <begin position="113"/>
        <end position="223"/>
    </location>
</feature>
<feature type="domain" description="Prepilin peptidase A24 N-terminal" evidence="9">
    <location>
        <begin position="11"/>
        <end position="93"/>
    </location>
</feature>